<evidence type="ECO:0000313" key="2">
    <source>
        <dbReference type="EMBL" id="CAB5171017.1"/>
    </source>
</evidence>
<gene>
    <name evidence="2" type="ORF">UFOVP153_53</name>
    <name evidence="1" type="ORF">UFOVP69_5</name>
</gene>
<organism evidence="2">
    <name type="scientific">uncultured Caudovirales phage</name>
    <dbReference type="NCBI Taxonomy" id="2100421"/>
    <lineage>
        <taxon>Viruses</taxon>
        <taxon>Duplodnaviria</taxon>
        <taxon>Heunggongvirae</taxon>
        <taxon>Uroviricota</taxon>
        <taxon>Caudoviricetes</taxon>
        <taxon>Peduoviridae</taxon>
        <taxon>Maltschvirus</taxon>
        <taxon>Maltschvirus maltsch</taxon>
    </lineage>
</organism>
<sequence>MSNPLINGVNYSWANVKLVLFGVPVVGITNIEYKRTQKKENNYGFGLEPVSRGYGNKEYEGKITLYRDEWNAIIAAAPSRDPLDIPYFDIQVSFAGTRVQPVLDVLKACEFMEDPFVVAQGDTKILVEIPLIIGAIDHKN</sequence>
<reference evidence="2" key="1">
    <citation type="submission" date="2020-05" db="EMBL/GenBank/DDBJ databases">
        <authorList>
            <person name="Chiriac C."/>
            <person name="Salcher M."/>
            <person name="Ghai R."/>
            <person name="Kavagutti S V."/>
        </authorList>
    </citation>
    <scope>NUCLEOTIDE SEQUENCE</scope>
</reference>
<proteinExistence type="predicted"/>
<dbReference type="EMBL" id="LR796194">
    <property type="protein sequence ID" value="CAB4126195.1"/>
    <property type="molecule type" value="Genomic_DNA"/>
</dbReference>
<evidence type="ECO:0000313" key="1">
    <source>
        <dbReference type="EMBL" id="CAB4126195.1"/>
    </source>
</evidence>
<protein>
    <submittedName>
        <fullName evidence="2">Uncharacterized protein</fullName>
    </submittedName>
</protein>
<dbReference type="EMBL" id="LR798204">
    <property type="protein sequence ID" value="CAB5171017.1"/>
    <property type="molecule type" value="Genomic_DNA"/>
</dbReference>
<name>A0A6J7W8V5_9CAUD</name>
<accession>A0A6J7W8V5</accession>